<keyword evidence="2" id="KW-0326">Glycosidase</keyword>
<dbReference type="Gene3D" id="3.20.20.80">
    <property type="entry name" value="Glycosidases"/>
    <property type="match status" value="1"/>
</dbReference>
<name>A0A0R1V9G4_9LACO</name>
<evidence type="ECO:0000256" key="2">
    <source>
        <dbReference type="ARBA" id="ARBA00023295"/>
    </source>
</evidence>
<reference evidence="5 6" key="1">
    <citation type="journal article" date="2015" name="Genome Announc.">
        <title>Expanding the biotechnology potential of lactobacilli through comparative genomics of 213 strains and associated genera.</title>
        <authorList>
            <person name="Sun Z."/>
            <person name="Harris H.M."/>
            <person name="McCann A."/>
            <person name="Guo C."/>
            <person name="Argimon S."/>
            <person name="Zhang W."/>
            <person name="Yang X."/>
            <person name="Jeffery I.B."/>
            <person name="Cooney J.C."/>
            <person name="Kagawa T.F."/>
            <person name="Liu W."/>
            <person name="Song Y."/>
            <person name="Salvetti E."/>
            <person name="Wrobel A."/>
            <person name="Rasinkangas P."/>
            <person name="Parkhill J."/>
            <person name="Rea M.C."/>
            <person name="O'Sullivan O."/>
            <person name="Ritari J."/>
            <person name="Douillard F.P."/>
            <person name="Paul Ross R."/>
            <person name="Yang R."/>
            <person name="Briner A.E."/>
            <person name="Felis G.E."/>
            <person name="de Vos W.M."/>
            <person name="Barrangou R."/>
            <person name="Klaenhammer T.R."/>
            <person name="Caufield P.W."/>
            <person name="Cui Y."/>
            <person name="Zhang H."/>
            <person name="O'Toole P.W."/>
        </authorList>
    </citation>
    <scope>NUCLEOTIDE SEQUENCE [LARGE SCALE GENOMIC DNA]</scope>
    <source>
        <strain evidence="5 6">DSM 16761</strain>
    </source>
</reference>
<accession>A0A0R1V9G4</accession>
<evidence type="ECO:0000313" key="5">
    <source>
        <dbReference type="EMBL" id="KRM02109.1"/>
    </source>
</evidence>
<keyword evidence="3" id="KW-1133">Transmembrane helix</keyword>
<dbReference type="eggNOG" id="COG0366">
    <property type="taxonomic scope" value="Bacteria"/>
</dbReference>
<dbReference type="PATRIC" id="fig|1423767.3.peg.1773"/>
<feature type="domain" description="Glycosyl hydrolase family 13 catalytic" evidence="4">
    <location>
        <begin position="2"/>
        <end position="73"/>
    </location>
</feature>
<dbReference type="PANTHER" id="PTHR10357">
    <property type="entry name" value="ALPHA-AMYLASE FAMILY MEMBER"/>
    <property type="match status" value="1"/>
</dbReference>
<protein>
    <submittedName>
        <fullName evidence="5">Amylopullulanase</fullName>
    </submittedName>
</protein>
<keyword evidence="3" id="KW-0472">Membrane</keyword>
<evidence type="ECO:0000256" key="1">
    <source>
        <dbReference type="ARBA" id="ARBA00022801"/>
    </source>
</evidence>
<evidence type="ECO:0000256" key="3">
    <source>
        <dbReference type="SAM" id="Phobius"/>
    </source>
</evidence>
<dbReference type="Pfam" id="PF00128">
    <property type="entry name" value="Alpha-amylase"/>
    <property type="match status" value="1"/>
</dbReference>
<comment type="caution">
    <text evidence="5">The sequence shown here is derived from an EMBL/GenBank/DDBJ whole genome shotgun (WGS) entry which is preliminary data.</text>
</comment>
<feature type="transmembrane region" description="Helical" evidence="3">
    <location>
        <begin position="12"/>
        <end position="33"/>
    </location>
</feature>
<dbReference type="AlphaFoldDB" id="A0A0R1V9G4"/>
<organism evidence="5 6">
    <name type="scientific">Lactobacillus kitasatonis DSM 16761 = JCM 1039</name>
    <dbReference type="NCBI Taxonomy" id="1423767"/>
    <lineage>
        <taxon>Bacteria</taxon>
        <taxon>Bacillati</taxon>
        <taxon>Bacillota</taxon>
        <taxon>Bacilli</taxon>
        <taxon>Lactobacillales</taxon>
        <taxon>Lactobacillaceae</taxon>
        <taxon>Lactobacillus</taxon>
    </lineage>
</organism>
<dbReference type="Proteomes" id="UP000051307">
    <property type="component" value="Unassembled WGS sequence"/>
</dbReference>
<dbReference type="SUPFAM" id="SSF51445">
    <property type="entry name" value="(Trans)glycosidases"/>
    <property type="match status" value="1"/>
</dbReference>
<keyword evidence="3" id="KW-0812">Transmembrane</keyword>
<dbReference type="GO" id="GO:0016798">
    <property type="term" value="F:hydrolase activity, acting on glycosyl bonds"/>
    <property type="evidence" value="ECO:0007669"/>
    <property type="project" value="UniProtKB-KW"/>
</dbReference>
<evidence type="ECO:0000259" key="4">
    <source>
        <dbReference type="Pfam" id="PF00128"/>
    </source>
</evidence>
<sequence length="159" mass="17910">MRIKTALQNDEKLVTLAFGLMFMLPGVPCIYYGDEAGLIGGKDPDNRRFFPWGRESHSLISQVSKWINVRKQNSVLVNGKIGFLHVATGINAIIRYDEKNIMVYCINKNKEETVLAEENFAFYCLPKSVAEKVAAELDQTKLAGEDSVLRKILRKADIS</sequence>
<dbReference type="InterPro" id="IPR017853">
    <property type="entry name" value="GH"/>
</dbReference>
<dbReference type="PANTHER" id="PTHR10357:SF210">
    <property type="entry name" value="MALTODEXTRIN GLUCOSIDASE"/>
    <property type="match status" value="1"/>
</dbReference>
<evidence type="ECO:0000313" key="6">
    <source>
        <dbReference type="Proteomes" id="UP000051307"/>
    </source>
</evidence>
<proteinExistence type="predicted"/>
<gene>
    <name evidence="5" type="ORF">FC59_GL001709</name>
</gene>
<dbReference type="GO" id="GO:0005975">
    <property type="term" value="P:carbohydrate metabolic process"/>
    <property type="evidence" value="ECO:0007669"/>
    <property type="project" value="InterPro"/>
</dbReference>
<keyword evidence="1" id="KW-0378">Hydrolase</keyword>
<dbReference type="EMBL" id="AZFU01000044">
    <property type="protein sequence ID" value="KRM02109.1"/>
    <property type="molecule type" value="Genomic_DNA"/>
</dbReference>
<dbReference type="InterPro" id="IPR006047">
    <property type="entry name" value="GH13_cat_dom"/>
</dbReference>